<sequence>YMEKMPIMQEWRRLNSEGKLVGPQRLFFQPAKPTEELYDTANDPYEVNNLAGLPEHEATVKRMRAALDKWMKDIGDLGGVPEDELIERMWPGCTQPVTADPVIEVAPGTGGTVTVRIGCPTPGASIGYRLDERSRWLVYHEPLRVNRGTPIRARAIRLGFKPSQEVVRPADPT</sequence>
<dbReference type="SUPFAM" id="SSF53649">
    <property type="entry name" value="Alkaline phosphatase-like"/>
    <property type="match status" value="1"/>
</dbReference>
<name>X1H2J3_9ZZZZ</name>
<gene>
    <name evidence="1" type="ORF">S03H2_54043</name>
</gene>
<organism evidence="1">
    <name type="scientific">marine sediment metagenome</name>
    <dbReference type="NCBI Taxonomy" id="412755"/>
    <lineage>
        <taxon>unclassified sequences</taxon>
        <taxon>metagenomes</taxon>
        <taxon>ecological metagenomes</taxon>
    </lineage>
</organism>
<evidence type="ECO:0000313" key="1">
    <source>
        <dbReference type="EMBL" id="GAH63637.1"/>
    </source>
</evidence>
<evidence type="ECO:0008006" key="2">
    <source>
        <dbReference type="Google" id="ProtNLM"/>
    </source>
</evidence>
<dbReference type="EMBL" id="BARU01034424">
    <property type="protein sequence ID" value="GAH63637.1"/>
    <property type="molecule type" value="Genomic_DNA"/>
</dbReference>
<comment type="caution">
    <text evidence="1">The sequence shown here is derived from an EMBL/GenBank/DDBJ whole genome shotgun (WGS) entry which is preliminary data.</text>
</comment>
<dbReference type="Gene3D" id="3.40.720.10">
    <property type="entry name" value="Alkaline Phosphatase, subunit A"/>
    <property type="match status" value="1"/>
</dbReference>
<proteinExistence type="predicted"/>
<protein>
    <recommendedName>
        <fullName evidence="2">N-sulphoglucosamine sulphohydrolase C-terminal domain-containing protein</fullName>
    </recommendedName>
</protein>
<accession>X1H2J3</accession>
<dbReference type="AlphaFoldDB" id="X1H2J3"/>
<dbReference type="InterPro" id="IPR017850">
    <property type="entry name" value="Alkaline_phosphatase_core_sf"/>
</dbReference>
<feature type="non-terminal residue" evidence="1">
    <location>
        <position position="1"/>
    </location>
</feature>
<reference evidence="1" key="1">
    <citation type="journal article" date="2014" name="Front. Microbiol.">
        <title>High frequency of phylogenetically diverse reductive dehalogenase-homologous genes in deep subseafloor sedimentary metagenomes.</title>
        <authorList>
            <person name="Kawai M."/>
            <person name="Futagami T."/>
            <person name="Toyoda A."/>
            <person name="Takaki Y."/>
            <person name="Nishi S."/>
            <person name="Hori S."/>
            <person name="Arai W."/>
            <person name="Tsubouchi T."/>
            <person name="Morono Y."/>
            <person name="Uchiyama I."/>
            <person name="Ito T."/>
            <person name="Fujiyama A."/>
            <person name="Inagaki F."/>
            <person name="Takami H."/>
        </authorList>
    </citation>
    <scope>NUCLEOTIDE SEQUENCE</scope>
    <source>
        <strain evidence="1">Expedition CK06-06</strain>
    </source>
</reference>